<accession>A0A3E0LUE2</accession>
<name>A0A3E0LUE2_MICAE</name>
<proteinExistence type="predicted"/>
<dbReference type="Gene3D" id="1.20.1220.20">
    <property type="entry name" value="Uncharcterised protein PF01724"/>
    <property type="match status" value="1"/>
</dbReference>
<dbReference type="EMBL" id="QQWE01000016">
    <property type="protein sequence ID" value="REJ51140.1"/>
    <property type="molecule type" value="Genomic_DNA"/>
</dbReference>
<sequence length="156" mass="18440">MMTALYEEDFVLWTEKTAELLKRKEFDLVDWENLIEEVECMGKSERQAITSLLTVLIEHLLKLSYWESEKERNARHWIVEIAAFRAQLEQKIDSATLVNHARDSWEKAYLTARKSLINARIVDKNAIPLEFIFTLQQVLDGDWFPIDIEPFLETRP</sequence>
<dbReference type="InterPro" id="IPR002636">
    <property type="entry name" value="DUF29"/>
</dbReference>
<dbReference type="Pfam" id="PF01724">
    <property type="entry name" value="DUF29"/>
    <property type="match status" value="1"/>
</dbReference>
<reference evidence="1 2" key="1">
    <citation type="submission" date="2017-08" db="EMBL/GenBank/DDBJ databases">
        <title>Functional genomic and metabolic studies of the symbiotic interactions of six Microcystis-dominated communities.</title>
        <authorList>
            <person name="Li Q."/>
            <person name="Lin F."/>
        </authorList>
    </citation>
    <scope>NUCLEOTIDE SEQUENCE [LARGE SCALE GENOMIC DNA]</scope>
    <source>
        <strain evidence="1">DA14</strain>
    </source>
</reference>
<gene>
    <name evidence="1" type="ORF">DWQ56_25270</name>
</gene>
<dbReference type="PANTHER" id="PTHR34235">
    <property type="entry name" value="SLR1203 PROTEIN-RELATED"/>
    <property type="match status" value="1"/>
</dbReference>
<comment type="caution">
    <text evidence="1">The sequence shown here is derived from an EMBL/GenBank/DDBJ whole genome shotgun (WGS) entry which is preliminary data.</text>
</comment>
<evidence type="ECO:0000313" key="2">
    <source>
        <dbReference type="Proteomes" id="UP000256301"/>
    </source>
</evidence>
<dbReference type="AlphaFoldDB" id="A0A3E0LUE2"/>
<organism evidence="1 2">
    <name type="scientific">Microcystis aeruginosa DA14</name>
    <dbReference type="NCBI Taxonomy" id="1987506"/>
    <lineage>
        <taxon>Bacteria</taxon>
        <taxon>Bacillati</taxon>
        <taxon>Cyanobacteriota</taxon>
        <taxon>Cyanophyceae</taxon>
        <taxon>Oscillatoriophycideae</taxon>
        <taxon>Chroococcales</taxon>
        <taxon>Microcystaceae</taxon>
        <taxon>Microcystis</taxon>
    </lineage>
</organism>
<evidence type="ECO:0000313" key="1">
    <source>
        <dbReference type="EMBL" id="REJ51140.1"/>
    </source>
</evidence>
<dbReference type="PANTHER" id="PTHR34235:SF3">
    <property type="entry name" value="SLR1203 PROTEIN"/>
    <property type="match status" value="1"/>
</dbReference>
<protein>
    <submittedName>
        <fullName evidence="1">DUF29 domain-containing protein</fullName>
    </submittedName>
</protein>
<dbReference type="Proteomes" id="UP000256301">
    <property type="component" value="Unassembled WGS sequence"/>
</dbReference>